<evidence type="ECO:0000313" key="3">
    <source>
        <dbReference type="Proteomes" id="UP000270291"/>
    </source>
</evidence>
<gene>
    <name evidence="2" type="ORF">EI293_06295</name>
</gene>
<evidence type="ECO:0000313" key="2">
    <source>
        <dbReference type="EMBL" id="RSK44148.1"/>
    </source>
</evidence>
<comment type="caution">
    <text evidence="2">The sequence shown here is derived from an EMBL/GenBank/DDBJ whole genome shotgun (WGS) entry which is preliminary data.</text>
</comment>
<accession>A0A3R9V0J7</accession>
<sequence length="151" mass="15665">MTTRILGLLLLGLSLGACQKETTEPTAPATTTTPPAGTLTVVRKGIVQPQGGVPSSGTVDLVRDTAGKEFLRFNADFMTDFHTGSLTIYLAKSAELIRVQRGRGAENVLSVGVITQSGAQVLAVPAASAGFSHVVLHCEPAQYNFGAAALQ</sequence>
<organism evidence="2 3">
    <name type="scientific">Hymenobacter perfusus</name>
    <dbReference type="NCBI Taxonomy" id="1236770"/>
    <lineage>
        <taxon>Bacteria</taxon>
        <taxon>Pseudomonadati</taxon>
        <taxon>Bacteroidota</taxon>
        <taxon>Cytophagia</taxon>
        <taxon>Cytophagales</taxon>
        <taxon>Hymenobacteraceae</taxon>
        <taxon>Hymenobacter</taxon>
    </lineage>
</organism>
<feature type="signal peptide" evidence="1">
    <location>
        <begin position="1"/>
        <end position="19"/>
    </location>
</feature>
<proteinExistence type="predicted"/>
<dbReference type="RefSeq" id="WP_125436313.1">
    <property type="nucleotide sequence ID" value="NZ_RWIU01000002.1"/>
</dbReference>
<dbReference type="OrthoDB" id="884433at2"/>
<keyword evidence="3" id="KW-1185">Reference proteome</keyword>
<evidence type="ECO:0008006" key="4">
    <source>
        <dbReference type="Google" id="ProtNLM"/>
    </source>
</evidence>
<keyword evidence="1" id="KW-0732">Signal</keyword>
<feature type="chain" id="PRO_5018771583" description="DM13 domain-containing protein" evidence="1">
    <location>
        <begin position="20"/>
        <end position="151"/>
    </location>
</feature>
<protein>
    <recommendedName>
        <fullName evidence="4">DM13 domain-containing protein</fullName>
    </recommendedName>
</protein>
<name>A0A3R9V0J7_9BACT</name>
<dbReference type="AlphaFoldDB" id="A0A3R9V0J7"/>
<reference evidence="2 3" key="1">
    <citation type="submission" date="2018-12" db="EMBL/GenBank/DDBJ databases">
        <authorList>
            <person name="Feng G."/>
            <person name="Zhu H."/>
        </authorList>
    </citation>
    <scope>NUCLEOTIDE SEQUENCE [LARGE SCALE GENOMIC DNA]</scope>
    <source>
        <strain evidence="2 3">LMG 26000</strain>
    </source>
</reference>
<dbReference type="EMBL" id="RWIU01000002">
    <property type="protein sequence ID" value="RSK44148.1"/>
    <property type="molecule type" value="Genomic_DNA"/>
</dbReference>
<dbReference type="PROSITE" id="PS51257">
    <property type="entry name" value="PROKAR_LIPOPROTEIN"/>
    <property type="match status" value="1"/>
</dbReference>
<dbReference type="Proteomes" id="UP000270291">
    <property type="component" value="Unassembled WGS sequence"/>
</dbReference>
<evidence type="ECO:0000256" key="1">
    <source>
        <dbReference type="SAM" id="SignalP"/>
    </source>
</evidence>